<organism evidence="1 2">
    <name type="scientific">Panagrolaimus sp. PS1159</name>
    <dbReference type="NCBI Taxonomy" id="55785"/>
    <lineage>
        <taxon>Eukaryota</taxon>
        <taxon>Metazoa</taxon>
        <taxon>Ecdysozoa</taxon>
        <taxon>Nematoda</taxon>
        <taxon>Chromadorea</taxon>
        <taxon>Rhabditida</taxon>
        <taxon>Tylenchina</taxon>
        <taxon>Panagrolaimomorpha</taxon>
        <taxon>Panagrolaimoidea</taxon>
        <taxon>Panagrolaimidae</taxon>
        <taxon>Panagrolaimus</taxon>
    </lineage>
</organism>
<sequence length="96" mass="10414">MAGKTISTDGGNSTDSKEKSGMKGINKKKGGNQARTQAQNIQARKNVTKQQIARELSCIPQDARIRRGQDPQVPVAPVDTEAIDKMLNHLQSLAPF</sequence>
<dbReference type="WBParaSite" id="PS1159_v2.g6082.t1">
    <property type="protein sequence ID" value="PS1159_v2.g6082.t1"/>
    <property type="gene ID" value="PS1159_v2.g6082"/>
</dbReference>
<evidence type="ECO:0000313" key="1">
    <source>
        <dbReference type="Proteomes" id="UP000887580"/>
    </source>
</evidence>
<dbReference type="Proteomes" id="UP000887580">
    <property type="component" value="Unplaced"/>
</dbReference>
<protein>
    <submittedName>
        <fullName evidence="2">Uncharacterized protein</fullName>
    </submittedName>
</protein>
<proteinExistence type="predicted"/>
<reference evidence="2" key="1">
    <citation type="submission" date="2022-11" db="UniProtKB">
        <authorList>
            <consortium name="WormBaseParasite"/>
        </authorList>
    </citation>
    <scope>IDENTIFICATION</scope>
</reference>
<evidence type="ECO:0000313" key="2">
    <source>
        <dbReference type="WBParaSite" id="PS1159_v2.g6082.t1"/>
    </source>
</evidence>
<accession>A0AC35GJM1</accession>
<name>A0AC35GJM1_9BILA</name>